<evidence type="ECO:0000256" key="11">
    <source>
        <dbReference type="ARBA" id="ARBA00072251"/>
    </source>
</evidence>
<evidence type="ECO:0000256" key="5">
    <source>
        <dbReference type="ARBA" id="ARBA00022692"/>
    </source>
</evidence>
<organism evidence="14 15">
    <name type="scientific">Corynebacterium uterequi</name>
    <dbReference type="NCBI Taxonomy" id="1072256"/>
    <lineage>
        <taxon>Bacteria</taxon>
        <taxon>Bacillati</taxon>
        <taxon>Actinomycetota</taxon>
        <taxon>Actinomycetes</taxon>
        <taxon>Mycobacteriales</taxon>
        <taxon>Corynebacteriaceae</taxon>
        <taxon>Corynebacterium</taxon>
    </lineage>
</organism>
<evidence type="ECO:0000256" key="6">
    <source>
        <dbReference type="ARBA" id="ARBA00022856"/>
    </source>
</evidence>
<keyword evidence="5 12" id="KW-0812">Transmembrane</keyword>
<name>A0A0G3H9N2_9CORY</name>
<evidence type="ECO:0000256" key="9">
    <source>
        <dbReference type="ARBA" id="ARBA00023136"/>
    </source>
</evidence>
<dbReference type="InterPro" id="IPR035906">
    <property type="entry name" value="MetI-like_sf"/>
</dbReference>
<dbReference type="GO" id="GO:0015833">
    <property type="term" value="P:peptide transport"/>
    <property type="evidence" value="ECO:0007669"/>
    <property type="project" value="UniProtKB-KW"/>
</dbReference>
<evidence type="ECO:0000256" key="2">
    <source>
        <dbReference type="ARBA" id="ARBA00022448"/>
    </source>
</evidence>
<dbReference type="KEGG" id="cut:CUTER_00260"/>
<keyword evidence="3" id="KW-1003">Cell membrane</keyword>
<keyword evidence="6" id="KW-0571">Peptide transport</keyword>
<dbReference type="Pfam" id="PF00528">
    <property type="entry name" value="BPD_transp_1"/>
    <property type="match status" value="1"/>
</dbReference>
<evidence type="ECO:0000256" key="7">
    <source>
        <dbReference type="ARBA" id="ARBA00022927"/>
    </source>
</evidence>
<feature type="transmembrane region" description="Helical" evidence="12">
    <location>
        <begin position="95"/>
        <end position="119"/>
    </location>
</feature>
<evidence type="ECO:0000256" key="8">
    <source>
        <dbReference type="ARBA" id="ARBA00022989"/>
    </source>
</evidence>
<sequence length="297" mass="31701">MTTQELTKDAVAAPMRKSVLYWRRFRRNKMAMLGLVIFGLLIITAIVGPYTTSWSYDEPDFMSLSDPPSAEHWLGTNTAGNDLYAQIIQGLRRSLVIAVLVSGATTIIAAIVGTGAALLGGRAEKAILAVIHFLLVVPSFLLIALLVAGSGGDWKVLTVVLIAFGWMFYARIVWSMAISLREREFVVAARYMGVSQWKIITRHLIPNIGSLLVLNLTLGVVSAVMSETGLSFLGLGVKTPDVSLGTLLSTGASGLESSPWLFFAPAAVLTLLTVSMAFISDGLRDALDPNSSAGGTA</sequence>
<dbReference type="OrthoDB" id="9812701at2"/>
<dbReference type="InterPro" id="IPR050366">
    <property type="entry name" value="BP-dependent_transpt_permease"/>
</dbReference>
<feature type="transmembrane region" description="Helical" evidence="12">
    <location>
        <begin position="204"/>
        <end position="225"/>
    </location>
</feature>
<proteinExistence type="inferred from homology"/>
<dbReference type="GO" id="GO:0005886">
    <property type="term" value="C:plasma membrane"/>
    <property type="evidence" value="ECO:0007669"/>
    <property type="project" value="UniProtKB-SubCell"/>
</dbReference>
<dbReference type="SUPFAM" id="SSF161098">
    <property type="entry name" value="MetI-like"/>
    <property type="match status" value="1"/>
</dbReference>
<feature type="transmembrane region" description="Helical" evidence="12">
    <location>
        <begin position="154"/>
        <end position="174"/>
    </location>
</feature>
<feature type="domain" description="ABC transmembrane type-1" evidence="13">
    <location>
        <begin position="95"/>
        <end position="280"/>
    </location>
</feature>
<keyword evidence="9 12" id="KW-0472">Membrane</keyword>
<feature type="transmembrane region" description="Helical" evidence="12">
    <location>
        <begin position="30"/>
        <end position="50"/>
    </location>
</feature>
<evidence type="ECO:0000259" key="13">
    <source>
        <dbReference type="PROSITE" id="PS50928"/>
    </source>
</evidence>
<keyword evidence="15" id="KW-1185">Reference proteome</keyword>
<dbReference type="RefSeq" id="WP_047258740.1">
    <property type="nucleotide sequence ID" value="NZ_CP011546.1"/>
</dbReference>
<accession>A0A0G3H9N2</accession>
<dbReference type="AlphaFoldDB" id="A0A0G3H9N2"/>
<dbReference type="Gene3D" id="1.10.3720.10">
    <property type="entry name" value="MetI-like"/>
    <property type="match status" value="1"/>
</dbReference>
<reference evidence="14 15" key="1">
    <citation type="journal article" date="2015" name="Genome Announc.">
        <title>Virulence Factor Genes Detected in the Complete Genome Sequence of Corynebacterium uterequi DSM 45634, Isolated from the Uterus of a Maiden Mare.</title>
        <authorList>
            <person name="Ruckert C."/>
            <person name="Kriete M."/>
            <person name="Jaenicke S."/>
            <person name="Winkler A."/>
            <person name="Tauch A."/>
        </authorList>
    </citation>
    <scope>NUCLEOTIDE SEQUENCE [LARGE SCALE GENOMIC DNA]</scope>
    <source>
        <strain evidence="14 15">DSM 45634</strain>
    </source>
</reference>
<dbReference type="GO" id="GO:0055085">
    <property type="term" value="P:transmembrane transport"/>
    <property type="evidence" value="ECO:0007669"/>
    <property type="project" value="InterPro"/>
</dbReference>
<dbReference type="Proteomes" id="UP000035548">
    <property type="component" value="Chromosome"/>
</dbReference>
<feature type="transmembrane region" description="Helical" evidence="12">
    <location>
        <begin position="260"/>
        <end position="279"/>
    </location>
</feature>
<evidence type="ECO:0000256" key="1">
    <source>
        <dbReference type="ARBA" id="ARBA00004429"/>
    </source>
</evidence>
<gene>
    <name evidence="14" type="ORF">CUTER_00260</name>
</gene>
<evidence type="ECO:0000256" key="12">
    <source>
        <dbReference type="RuleBase" id="RU363032"/>
    </source>
</evidence>
<dbReference type="GO" id="GO:0015031">
    <property type="term" value="P:protein transport"/>
    <property type="evidence" value="ECO:0007669"/>
    <property type="project" value="UniProtKB-KW"/>
</dbReference>
<dbReference type="Pfam" id="PF12911">
    <property type="entry name" value="OppC_N"/>
    <property type="match status" value="1"/>
</dbReference>
<evidence type="ECO:0000256" key="4">
    <source>
        <dbReference type="ARBA" id="ARBA00022519"/>
    </source>
</evidence>
<dbReference type="CDD" id="cd06261">
    <property type="entry name" value="TM_PBP2"/>
    <property type="match status" value="1"/>
</dbReference>
<keyword evidence="4" id="KW-0997">Cell inner membrane</keyword>
<evidence type="ECO:0000256" key="10">
    <source>
        <dbReference type="ARBA" id="ARBA00024202"/>
    </source>
</evidence>
<keyword evidence="2 12" id="KW-0813">Transport</keyword>
<protein>
    <recommendedName>
        <fullName evidence="11">Oligopeptide transport system permease protein OppC</fullName>
    </recommendedName>
</protein>
<dbReference type="InterPro" id="IPR025966">
    <property type="entry name" value="OppC_N"/>
</dbReference>
<evidence type="ECO:0000313" key="15">
    <source>
        <dbReference type="Proteomes" id="UP000035548"/>
    </source>
</evidence>
<comment type="subcellular location">
    <subcellularLocation>
        <location evidence="1">Cell inner membrane</location>
        <topology evidence="1">Multi-pass membrane protein</topology>
    </subcellularLocation>
    <subcellularLocation>
        <location evidence="12">Cell membrane</location>
        <topology evidence="12">Multi-pass membrane protein</topology>
    </subcellularLocation>
</comment>
<keyword evidence="7" id="KW-0653">Protein transport</keyword>
<dbReference type="PROSITE" id="PS50928">
    <property type="entry name" value="ABC_TM1"/>
    <property type="match status" value="1"/>
</dbReference>
<feature type="transmembrane region" description="Helical" evidence="12">
    <location>
        <begin position="126"/>
        <end position="148"/>
    </location>
</feature>
<reference evidence="15" key="2">
    <citation type="submission" date="2015-05" db="EMBL/GenBank/DDBJ databases">
        <title>Complete genome sequence of Corynebacterium uterequi DSM 45634, isolated from the uterus of a maiden mare.</title>
        <authorList>
            <person name="Ruckert C."/>
            <person name="Albersmeier A."/>
            <person name="Winkler A."/>
            <person name="Tauch A."/>
        </authorList>
    </citation>
    <scope>NUCLEOTIDE SEQUENCE [LARGE SCALE GENOMIC DNA]</scope>
    <source>
        <strain evidence="15">DSM 45634</strain>
    </source>
</reference>
<dbReference type="InterPro" id="IPR000515">
    <property type="entry name" value="MetI-like"/>
</dbReference>
<dbReference type="PANTHER" id="PTHR43386:SF2">
    <property type="entry name" value="OLIGOPEPTIDE TRANSPORT SYSTEM PERMEASE PROTEIN OPPC"/>
    <property type="match status" value="1"/>
</dbReference>
<evidence type="ECO:0000313" key="14">
    <source>
        <dbReference type="EMBL" id="AKK10081.1"/>
    </source>
</evidence>
<dbReference type="PATRIC" id="fig|1072256.5.peg.50"/>
<keyword evidence="8 12" id="KW-1133">Transmembrane helix</keyword>
<dbReference type="STRING" id="1072256.CUTER_00260"/>
<dbReference type="EMBL" id="CP011546">
    <property type="protein sequence ID" value="AKK10081.1"/>
    <property type="molecule type" value="Genomic_DNA"/>
</dbReference>
<comment type="similarity">
    <text evidence="10">Belongs to the binding-protein-dependent transport system permease family. OppBC subfamily.</text>
</comment>
<evidence type="ECO:0000256" key="3">
    <source>
        <dbReference type="ARBA" id="ARBA00022475"/>
    </source>
</evidence>
<dbReference type="PANTHER" id="PTHR43386">
    <property type="entry name" value="OLIGOPEPTIDE TRANSPORT SYSTEM PERMEASE PROTEIN APPC"/>
    <property type="match status" value="1"/>
</dbReference>